<sequence length="59" mass="7073">MEWTKIEPGCEMPAEGETVLTFDGYRQWSEAVHRCARFYWDEMHEIEGVTHWMRVELPA</sequence>
<accession>A0A6V7ENB3</accession>
<gene>
    <name evidence="1" type="ORF">CFBP498_37760</name>
</gene>
<dbReference type="RefSeq" id="WP_074057780.1">
    <property type="nucleotide sequence ID" value="NZ_JAJTZG010000154.1"/>
</dbReference>
<keyword evidence="2" id="KW-1185">Reference proteome</keyword>
<dbReference type="EMBL" id="LR828257">
    <property type="protein sequence ID" value="CAD0352738.1"/>
    <property type="molecule type" value="Genomic_DNA"/>
</dbReference>
<evidence type="ECO:0008006" key="3">
    <source>
        <dbReference type="Google" id="ProtNLM"/>
    </source>
</evidence>
<protein>
    <recommendedName>
        <fullName evidence="3">DUF551 domain-containing protein</fullName>
    </recommendedName>
</protein>
<evidence type="ECO:0000313" key="2">
    <source>
        <dbReference type="Proteomes" id="UP000515406"/>
    </source>
</evidence>
<reference evidence="1 2" key="1">
    <citation type="submission" date="2020-07" db="EMBL/GenBank/DDBJ databases">
        <authorList>
            <person name="Pothier F. J."/>
        </authorList>
    </citation>
    <scope>NUCLEOTIDE SEQUENCE [LARGE SCALE GENOMIC DNA]</scope>
    <source>
        <strain evidence="1 2">CFBP 498</strain>
    </source>
</reference>
<evidence type="ECO:0000313" key="1">
    <source>
        <dbReference type="EMBL" id="CAD0352738.1"/>
    </source>
</evidence>
<dbReference type="EMBL" id="LR828257">
    <property type="protein sequence ID" value="CAD0352744.1"/>
    <property type="molecule type" value="Genomic_DNA"/>
</dbReference>
<proteinExistence type="predicted"/>
<dbReference type="Proteomes" id="UP000515406">
    <property type="component" value="Chromosome"/>
</dbReference>
<organism evidence="1 2">
    <name type="scientific">Xanthomonas hortorum pv. vitians</name>
    <dbReference type="NCBI Taxonomy" id="83224"/>
    <lineage>
        <taxon>Bacteria</taxon>
        <taxon>Pseudomonadati</taxon>
        <taxon>Pseudomonadota</taxon>
        <taxon>Gammaproteobacteria</taxon>
        <taxon>Lysobacterales</taxon>
        <taxon>Lysobacteraceae</taxon>
        <taxon>Xanthomonas</taxon>
    </lineage>
</organism>
<name>A0A6V7ENB3_9XANT</name>
<dbReference type="AlphaFoldDB" id="A0A6V7ENB3"/>